<organism evidence="1 2">
    <name type="scientific">Vulgatibacter incomptus</name>
    <dbReference type="NCBI Taxonomy" id="1391653"/>
    <lineage>
        <taxon>Bacteria</taxon>
        <taxon>Pseudomonadati</taxon>
        <taxon>Myxococcota</taxon>
        <taxon>Myxococcia</taxon>
        <taxon>Myxococcales</taxon>
        <taxon>Cystobacterineae</taxon>
        <taxon>Vulgatibacteraceae</taxon>
        <taxon>Vulgatibacter</taxon>
    </lineage>
</organism>
<reference evidence="1 2" key="1">
    <citation type="submission" date="2015-08" db="EMBL/GenBank/DDBJ databases">
        <authorList>
            <person name="Babu N.S."/>
            <person name="Beckwith C.J."/>
            <person name="Beseler K.G."/>
            <person name="Brison A."/>
            <person name="Carone J.V."/>
            <person name="Caskin T.P."/>
            <person name="Diamond M."/>
            <person name="Durham M.E."/>
            <person name="Foxe J.M."/>
            <person name="Go M."/>
            <person name="Henderson B.A."/>
            <person name="Jones I.B."/>
            <person name="McGettigan J.A."/>
            <person name="Micheletti S.J."/>
            <person name="Nasrallah M.E."/>
            <person name="Ortiz D."/>
            <person name="Piller C.R."/>
            <person name="Privatt S.R."/>
            <person name="Schneider S.L."/>
            <person name="Sharp S."/>
            <person name="Smith T.C."/>
            <person name="Stanton J.D."/>
            <person name="Ullery H.E."/>
            <person name="Wilson R.J."/>
            <person name="Serrano M.G."/>
            <person name="Buck G."/>
            <person name="Lee V."/>
            <person name="Wang Y."/>
            <person name="Carvalho R."/>
            <person name="Voegtly L."/>
            <person name="Shi R."/>
            <person name="Duckworth R."/>
            <person name="Johnson A."/>
            <person name="Loviza R."/>
            <person name="Walstead R."/>
            <person name="Shah Z."/>
            <person name="Kiflezghi M."/>
            <person name="Wade K."/>
            <person name="Ball S.L."/>
            <person name="Bradley K.W."/>
            <person name="Asai D.J."/>
            <person name="Bowman C.A."/>
            <person name="Russell D.A."/>
            <person name="Pope W.H."/>
            <person name="Jacobs-Sera D."/>
            <person name="Hendrix R.W."/>
            <person name="Hatfull G.F."/>
        </authorList>
    </citation>
    <scope>NUCLEOTIDE SEQUENCE [LARGE SCALE GENOMIC DNA]</scope>
    <source>
        <strain evidence="1 2">DSM 27710</strain>
    </source>
</reference>
<dbReference type="AlphaFoldDB" id="A0A0K1PGJ7"/>
<evidence type="ECO:0008006" key="3">
    <source>
        <dbReference type="Google" id="ProtNLM"/>
    </source>
</evidence>
<dbReference type="SUPFAM" id="SSF53335">
    <property type="entry name" value="S-adenosyl-L-methionine-dependent methyltransferases"/>
    <property type="match status" value="1"/>
</dbReference>
<dbReference type="REBASE" id="120857">
    <property type="entry name" value="M.Vin27710ORF3031P"/>
</dbReference>
<dbReference type="Proteomes" id="UP000055590">
    <property type="component" value="Chromosome"/>
</dbReference>
<evidence type="ECO:0000313" key="1">
    <source>
        <dbReference type="EMBL" id="AKU92645.1"/>
    </source>
</evidence>
<dbReference type="KEGG" id="vin:AKJ08_3032"/>
<name>A0A0K1PGJ7_9BACT</name>
<protein>
    <recommendedName>
        <fullName evidence="3">DNA methylase</fullName>
    </recommendedName>
</protein>
<evidence type="ECO:0000313" key="2">
    <source>
        <dbReference type="Proteomes" id="UP000055590"/>
    </source>
</evidence>
<dbReference type="PATRIC" id="fig|1391653.3.peg.3161"/>
<proteinExistence type="predicted"/>
<dbReference type="STRING" id="1391653.AKJ08_3032"/>
<gene>
    <name evidence="1" type="ORF">AKJ08_3032</name>
</gene>
<dbReference type="EMBL" id="CP012332">
    <property type="protein sequence ID" value="AKU92645.1"/>
    <property type="molecule type" value="Genomic_DNA"/>
</dbReference>
<keyword evidence="2" id="KW-1185">Reference proteome</keyword>
<sequence>MNLVGGGRDVRNRVRAAQSAAFRAAEAQIEDWGLEQNEQGWRAEAFLYCVEVKPPDCDYYIPLAPSWLVDEYLRTVVIWRHDEGIDRLRPDVVEISAAELREFKNTKGATLVDGRVIDPFDPNRSWSVESLRGPDGLRLWETDEVVPRKDDLFQERLYCIRWMDTEGNRLYRSPNSCDFEREAKALRLLNERIANWRMKGFIPSAPIPLDGDKTSEPVRTRGWTCWSHLFNPRQLLTHGLVASQSLSNLHQDRVLAAAAMLNLGRLADWNSRLSCWLSSPTQIAGGKNTFLNQALNPLYNYSARPLSMMASAQIDFDSERPIRAASAVEIGDARDVNRECDLWITDPPYADAVQYHELGDFFLAWYGKHIRGAFSDWLPDARGQLAVRGEGEDFKKSMVEIYSNLARHMPDDGMQLVMFTHQNPAVWADLGMILWAAGLRVTAAWTVATETPVGGIKKGNYVQGTVLLVMRKRVEEKHGFLDEVYPEVEDEVKRQIDSMRALDDGAEPNFGDTDYQLAAYAAALRVLTGYQTLDGQDVSHELFRAKPTGRGAVAEKSRFERVIDRGIQIACDYLIPRGLEAAWPSLSADERLYLRALDVESRGERRQGVFQELARGFGVRELMPLLQGGRANQSRVRTPSEFGRRDLGGGGAFASTPLRHLLFAVHATVADEGKPEVGRNYLKELLPDYWGDRTRLTAILDWLASLAHGDDDRWTADAEGARLLAGRLRTDHG</sequence>
<accession>A0A0K1PGJ7</accession>
<dbReference type="InterPro" id="IPR029063">
    <property type="entry name" value="SAM-dependent_MTases_sf"/>
</dbReference>